<evidence type="ECO:0000256" key="8">
    <source>
        <dbReference type="SAM" id="MobiDB-lite"/>
    </source>
</evidence>
<proteinExistence type="predicted"/>
<dbReference type="Gene3D" id="1.25.40.20">
    <property type="entry name" value="Ankyrin repeat-containing domain"/>
    <property type="match status" value="3"/>
</dbReference>
<keyword evidence="1" id="KW-0479">Metal-binding</keyword>
<dbReference type="SMART" id="SM00248">
    <property type="entry name" value="ANK"/>
    <property type="match status" value="8"/>
</dbReference>
<feature type="region of interest" description="Disordered" evidence="8">
    <location>
        <begin position="483"/>
        <end position="505"/>
    </location>
</feature>
<gene>
    <name evidence="11" type="ORF">Ae201684_005418</name>
</gene>
<dbReference type="PROSITE" id="PS50088">
    <property type="entry name" value="ANK_REPEAT"/>
    <property type="match status" value="5"/>
</dbReference>
<evidence type="ECO:0000256" key="3">
    <source>
        <dbReference type="ARBA" id="ARBA00022771"/>
    </source>
</evidence>
<feature type="repeat" description="ANK" evidence="6">
    <location>
        <begin position="355"/>
        <end position="387"/>
    </location>
</feature>
<organism evidence="11 12">
    <name type="scientific">Aphanomyces euteiches</name>
    <dbReference type="NCBI Taxonomy" id="100861"/>
    <lineage>
        <taxon>Eukaryota</taxon>
        <taxon>Sar</taxon>
        <taxon>Stramenopiles</taxon>
        <taxon>Oomycota</taxon>
        <taxon>Saprolegniomycetes</taxon>
        <taxon>Saprolegniales</taxon>
        <taxon>Verrucalvaceae</taxon>
        <taxon>Aphanomyces</taxon>
    </lineage>
</organism>
<evidence type="ECO:0000256" key="1">
    <source>
        <dbReference type="ARBA" id="ARBA00022723"/>
    </source>
</evidence>
<dbReference type="Gene3D" id="3.30.710.10">
    <property type="entry name" value="Potassium Channel Kv1.1, Chain A"/>
    <property type="match status" value="1"/>
</dbReference>
<evidence type="ECO:0000259" key="10">
    <source>
        <dbReference type="PROSITE" id="PS50178"/>
    </source>
</evidence>
<dbReference type="InterPro" id="IPR000210">
    <property type="entry name" value="BTB/POZ_dom"/>
</dbReference>
<dbReference type="InterPro" id="IPR017455">
    <property type="entry name" value="Znf_FYVE-rel"/>
</dbReference>
<dbReference type="Pfam" id="PF12796">
    <property type="entry name" value="Ank_2"/>
    <property type="match status" value="2"/>
</dbReference>
<dbReference type="InterPro" id="IPR011333">
    <property type="entry name" value="SKP1/BTB/POZ_sf"/>
</dbReference>
<feature type="repeat" description="ANK" evidence="6">
    <location>
        <begin position="552"/>
        <end position="586"/>
    </location>
</feature>
<dbReference type="EMBL" id="VJMJ01000070">
    <property type="protein sequence ID" value="KAF0738807.1"/>
    <property type="molecule type" value="Genomic_DNA"/>
</dbReference>
<name>A0A6G0XF47_9STRA</name>
<dbReference type="InterPro" id="IPR002110">
    <property type="entry name" value="Ankyrin_rpt"/>
</dbReference>
<dbReference type="PROSITE" id="PS50178">
    <property type="entry name" value="ZF_FYVE"/>
    <property type="match status" value="1"/>
</dbReference>
<evidence type="ECO:0000313" key="11">
    <source>
        <dbReference type="EMBL" id="KAF0738807.1"/>
    </source>
</evidence>
<dbReference type="Proteomes" id="UP000481153">
    <property type="component" value="Unassembled WGS sequence"/>
</dbReference>
<evidence type="ECO:0000256" key="2">
    <source>
        <dbReference type="ARBA" id="ARBA00022737"/>
    </source>
</evidence>
<dbReference type="SUPFAM" id="SSF57903">
    <property type="entry name" value="FYVE/PHD zinc finger"/>
    <property type="match status" value="1"/>
</dbReference>
<feature type="repeat" description="ANK" evidence="6">
    <location>
        <begin position="420"/>
        <end position="452"/>
    </location>
</feature>
<evidence type="ECO:0000259" key="9">
    <source>
        <dbReference type="PROSITE" id="PS50097"/>
    </source>
</evidence>
<feature type="repeat" description="ANK" evidence="6">
    <location>
        <begin position="516"/>
        <end position="551"/>
    </location>
</feature>
<dbReference type="SUPFAM" id="SSF48403">
    <property type="entry name" value="Ankyrin repeat"/>
    <property type="match status" value="2"/>
</dbReference>
<dbReference type="SMART" id="SM00225">
    <property type="entry name" value="BTB"/>
    <property type="match status" value="1"/>
</dbReference>
<evidence type="ECO:0008006" key="13">
    <source>
        <dbReference type="Google" id="ProtNLM"/>
    </source>
</evidence>
<evidence type="ECO:0000256" key="6">
    <source>
        <dbReference type="PROSITE-ProRule" id="PRU00023"/>
    </source>
</evidence>
<dbReference type="GO" id="GO:0008270">
    <property type="term" value="F:zinc ion binding"/>
    <property type="evidence" value="ECO:0007669"/>
    <property type="project" value="UniProtKB-KW"/>
</dbReference>
<dbReference type="Gene3D" id="3.30.40.10">
    <property type="entry name" value="Zinc/RING finger domain, C3HC4 (zinc finger)"/>
    <property type="match status" value="1"/>
</dbReference>
<evidence type="ECO:0000256" key="5">
    <source>
        <dbReference type="ARBA" id="ARBA00023043"/>
    </source>
</evidence>
<dbReference type="PRINTS" id="PR01415">
    <property type="entry name" value="ANKYRIN"/>
</dbReference>
<dbReference type="InterPro" id="IPR011011">
    <property type="entry name" value="Znf_FYVE_PHD"/>
</dbReference>
<keyword evidence="5 6" id="KW-0040">ANK repeat</keyword>
<dbReference type="SUPFAM" id="SSF54695">
    <property type="entry name" value="POZ domain"/>
    <property type="match status" value="1"/>
</dbReference>
<dbReference type="Pfam" id="PF00651">
    <property type="entry name" value="BTB"/>
    <property type="match status" value="1"/>
</dbReference>
<feature type="repeat" description="ANK" evidence="6">
    <location>
        <begin position="587"/>
        <end position="619"/>
    </location>
</feature>
<dbReference type="PROSITE" id="PS50097">
    <property type="entry name" value="BTB"/>
    <property type="match status" value="1"/>
</dbReference>
<dbReference type="VEuPathDB" id="FungiDB:AeMF1_017568"/>
<keyword evidence="2" id="KW-0677">Repeat</keyword>
<dbReference type="SMART" id="SM00064">
    <property type="entry name" value="FYVE"/>
    <property type="match status" value="1"/>
</dbReference>
<feature type="domain" description="FYVE-type" evidence="10">
    <location>
        <begin position="653"/>
        <end position="713"/>
    </location>
</feature>
<accession>A0A6G0XF47</accession>
<dbReference type="InterPro" id="IPR036770">
    <property type="entry name" value="Ankyrin_rpt-contain_sf"/>
</dbReference>
<keyword evidence="3 7" id="KW-0863">Zinc-finger</keyword>
<dbReference type="InterPro" id="IPR000306">
    <property type="entry name" value="Znf_FYVE"/>
</dbReference>
<dbReference type="Pfam" id="PF01363">
    <property type="entry name" value="FYVE"/>
    <property type="match status" value="1"/>
</dbReference>
<evidence type="ECO:0000256" key="4">
    <source>
        <dbReference type="ARBA" id="ARBA00022833"/>
    </source>
</evidence>
<dbReference type="PANTHER" id="PTHR24198:SF165">
    <property type="entry name" value="ANKYRIN REPEAT-CONTAINING PROTEIN-RELATED"/>
    <property type="match status" value="1"/>
</dbReference>
<reference evidence="11 12" key="1">
    <citation type="submission" date="2019-07" db="EMBL/GenBank/DDBJ databases">
        <title>Genomics analysis of Aphanomyces spp. identifies a new class of oomycete effector associated with host adaptation.</title>
        <authorList>
            <person name="Gaulin E."/>
        </authorList>
    </citation>
    <scope>NUCLEOTIDE SEQUENCE [LARGE SCALE GENOMIC DNA]</scope>
    <source>
        <strain evidence="11 12">ATCC 201684</strain>
    </source>
</reference>
<dbReference type="AlphaFoldDB" id="A0A6G0XF47"/>
<comment type="caution">
    <text evidence="11">The sequence shown here is derived from an EMBL/GenBank/DDBJ whole genome shotgun (WGS) entry which is preliminary data.</text>
</comment>
<dbReference type="Pfam" id="PF13637">
    <property type="entry name" value="Ank_4"/>
    <property type="match status" value="1"/>
</dbReference>
<dbReference type="CDD" id="cd18186">
    <property type="entry name" value="BTB_POZ_ZBTB_KLHL-like"/>
    <property type="match status" value="1"/>
</dbReference>
<keyword evidence="12" id="KW-1185">Reference proteome</keyword>
<evidence type="ECO:0000256" key="7">
    <source>
        <dbReference type="PROSITE-ProRule" id="PRU00091"/>
    </source>
</evidence>
<keyword evidence="4" id="KW-0862">Zinc</keyword>
<dbReference type="PANTHER" id="PTHR24198">
    <property type="entry name" value="ANKYRIN REPEAT AND PROTEIN KINASE DOMAIN-CONTAINING PROTEIN"/>
    <property type="match status" value="1"/>
</dbReference>
<sequence length="718" mass="78556">MTDRSGGPASCLVLEETELEHIRSFYMSNYLSDVVLVFPPSESSEASHSLLESNTTTVSLPAHRMILSLRSRAFRTAFKESSTGYTSSALGEKRLRLPLKMVIQNTSHLVFKELLRFMYTGTLHPPGYTSSSREDIDAELRNTFWIELLKAATRYEVPSLCIICIDELEKLISEHPQQIMEILHLVDSDSIHEIDSSEVIQATERLIDHCMSILIAMTDSDLKKIMQSTLCSTDRLLSIYRQRSQTPLISAIKHQNFRVVDALLTASEGDAALSKADSEGILPLEAALITANDAIIRRLLVPSNVSWMVLSNSLNGWFLMACASGNVLHCKILVESHHADVNLISSVGANEDFGKGQTPLHIASRFGHAEIARYLLSQNAVANFQDEEGNTPLHYASNAMVAEVFLSHGGKCNPNIPNTRGQVALHHAATRGDIGLVNLLLHHGADLNIVDEEGQSAFHVAAASGYASVVLILLKLIEDRLSKHEAPPSPTNTDAAEPQGESDVESEFNINAEDYKNNTALHLAAMAPQTRVEKILQVLLENGADPNRVNWFGYTPLHLFCAHHDGPVTVVDMFIEHGTDITSQSLDGSTPLHLSVGKASKAISIALVRAGAPVYVQDVAGRSVVNLAESTSQGVMVVPLLLNVNTPPPWMADDGVQECLSCGEGFGMATRKHHCRHCGRIVCGKCSTNRIPLPKFDQPTAARVCDICFDVLSFRKLM</sequence>
<evidence type="ECO:0000313" key="12">
    <source>
        <dbReference type="Proteomes" id="UP000481153"/>
    </source>
</evidence>
<protein>
    <recommendedName>
        <fullName evidence="13">FYVE-type domain-containing protein</fullName>
    </recommendedName>
</protein>
<dbReference type="PROSITE" id="PS50297">
    <property type="entry name" value="ANK_REP_REGION"/>
    <property type="match status" value="4"/>
</dbReference>
<dbReference type="InterPro" id="IPR013083">
    <property type="entry name" value="Znf_RING/FYVE/PHD"/>
</dbReference>
<feature type="domain" description="BTB" evidence="9">
    <location>
        <begin position="32"/>
        <end position="127"/>
    </location>
</feature>